<comment type="similarity">
    <text evidence="1">Belongs to the LysR transcriptional regulatory family.</text>
</comment>
<dbReference type="CDD" id="cd08422">
    <property type="entry name" value="PBP2_CrgA_like"/>
    <property type="match status" value="1"/>
</dbReference>
<reference evidence="6" key="1">
    <citation type="submission" date="2009-01" db="EMBL/GenBank/DDBJ databases">
        <title>Complete sequence of Anaeromyxobacter dehalogenans 2CP-1.</title>
        <authorList>
            <consortium name="US DOE Joint Genome Institute"/>
            <person name="Lucas S."/>
            <person name="Copeland A."/>
            <person name="Lapidus A."/>
            <person name="Glavina del Rio T."/>
            <person name="Dalin E."/>
            <person name="Tice H."/>
            <person name="Bruce D."/>
            <person name="Goodwin L."/>
            <person name="Pitluck S."/>
            <person name="Saunders E."/>
            <person name="Brettin T."/>
            <person name="Detter J.C."/>
            <person name="Han C."/>
            <person name="Larimer F."/>
            <person name="Land M."/>
            <person name="Hauser L."/>
            <person name="Kyrpides N."/>
            <person name="Ovchinnikova G."/>
            <person name="Beliaev A.S."/>
            <person name="Richardson P."/>
        </authorList>
    </citation>
    <scope>NUCLEOTIDE SEQUENCE</scope>
    <source>
        <strain evidence="6">2CP-1</strain>
    </source>
</reference>
<dbReference type="InterPro" id="IPR000847">
    <property type="entry name" value="LysR_HTH_N"/>
</dbReference>
<keyword evidence="7" id="KW-1185">Reference proteome</keyword>
<dbReference type="HOGENOM" id="CLU_039613_16_2_7"/>
<dbReference type="InterPro" id="IPR036390">
    <property type="entry name" value="WH_DNA-bd_sf"/>
</dbReference>
<name>B8JEL3_ANAD2</name>
<dbReference type="FunFam" id="1.10.10.10:FF:000001">
    <property type="entry name" value="LysR family transcriptional regulator"/>
    <property type="match status" value="1"/>
</dbReference>
<dbReference type="AlphaFoldDB" id="B8JEL3"/>
<dbReference type="GO" id="GO:0003700">
    <property type="term" value="F:DNA-binding transcription factor activity"/>
    <property type="evidence" value="ECO:0007669"/>
    <property type="project" value="InterPro"/>
</dbReference>
<proteinExistence type="inferred from homology"/>
<dbReference type="GO" id="GO:0006351">
    <property type="term" value="P:DNA-templated transcription"/>
    <property type="evidence" value="ECO:0007669"/>
    <property type="project" value="TreeGrafter"/>
</dbReference>
<evidence type="ECO:0000313" key="7">
    <source>
        <dbReference type="Proteomes" id="UP000007089"/>
    </source>
</evidence>
<dbReference type="EMBL" id="CP001359">
    <property type="protein sequence ID" value="ACL64339.1"/>
    <property type="molecule type" value="Genomic_DNA"/>
</dbReference>
<gene>
    <name evidence="6" type="ordered locus">A2cp1_0988</name>
</gene>
<dbReference type="Gene3D" id="1.10.10.10">
    <property type="entry name" value="Winged helix-like DNA-binding domain superfamily/Winged helix DNA-binding domain"/>
    <property type="match status" value="1"/>
</dbReference>
<keyword evidence="2" id="KW-0805">Transcription regulation</keyword>
<dbReference type="Pfam" id="PF00126">
    <property type="entry name" value="HTH_1"/>
    <property type="match status" value="1"/>
</dbReference>
<keyword evidence="3" id="KW-0238">DNA-binding</keyword>
<accession>B8JEL3</accession>
<dbReference type="KEGG" id="acp:A2cp1_0988"/>
<evidence type="ECO:0000256" key="1">
    <source>
        <dbReference type="ARBA" id="ARBA00009437"/>
    </source>
</evidence>
<dbReference type="PANTHER" id="PTHR30537:SF3">
    <property type="entry name" value="TRANSCRIPTIONAL REGULATORY PROTEIN"/>
    <property type="match status" value="1"/>
</dbReference>
<dbReference type="Pfam" id="PF03466">
    <property type="entry name" value="LysR_substrate"/>
    <property type="match status" value="1"/>
</dbReference>
<dbReference type="InterPro" id="IPR058163">
    <property type="entry name" value="LysR-type_TF_proteobact-type"/>
</dbReference>
<evidence type="ECO:0000313" key="6">
    <source>
        <dbReference type="EMBL" id="ACL64339.1"/>
    </source>
</evidence>
<dbReference type="PRINTS" id="PR00039">
    <property type="entry name" value="HTHLYSR"/>
</dbReference>
<evidence type="ECO:0000256" key="3">
    <source>
        <dbReference type="ARBA" id="ARBA00023125"/>
    </source>
</evidence>
<organism evidence="6 7">
    <name type="scientific">Anaeromyxobacter dehalogenans (strain ATCC BAA-258 / DSM 21875 / 2CP-1)</name>
    <dbReference type="NCBI Taxonomy" id="455488"/>
    <lineage>
        <taxon>Bacteria</taxon>
        <taxon>Pseudomonadati</taxon>
        <taxon>Myxococcota</taxon>
        <taxon>Myxococcia</taxon>
        <taxon>Myxococcales</taxon>
        <taxon>Cystobacterineae</taxon>
        <taxon>Anaeromyxobacteraceae</taxon>
        <taxon>Anaeromyxobacter</taxon>
    </lineage>
</organism>
<evidence type="ECO:0000256" key="4">
    <source>
        <dbReference type="ARBA" id="ARBA00023163"/>
    </source>
</evidence>
<dbReference type="GO" id="GO:0043565">
    <property type="term" value="F:sequence-specific DNA binding"/>
    <property type="evidence" value="ECO:0007669"/>
    <property type="project" value="TreeGrafter"/>
</dbReference>
<dbReference type="PROSITE" id="PS50931">
    <property type="entry name" value="HTH_LYSR"/>
    <property type="match status" value="1"/>
</dbReference>
<dbReference type="SUPFAM" id="SSF53850">
    <property type="entry name" value="Periplasmic binding protein-like II"/>
    <property type="match status" value="1"/>
</dbReference>
<keyword evidence="4" id="KW-0804">Transcription</keyword>
<evidence type="ECO:0000259" key="5">
    <source>
        <dbReference type="PROSITE" id="PS50931"/>
    </source>
</evidence>
<dbReference type="InterPro" id="IPR005119">
    <property type="entry name" value="LysR_subst-bd"/>
</dbReference>
<dbReference type="InterPro" id="IPR036388">
    <property type="entry name" value="WH-like_DNA-bd_sf"/>
</dbReference>
<protein>
    <submittedName>
        <fullName evidence="6">Transcriptional regulator, LysR family</fullName>
    </submittedName>
</protein>
<dbReference type="SUPFAM" id="SSF46785">
    <property type="entry name" value="Winged helix' DNA-binding domain"/>
    <property type="match status" value="1"/>
</dbReference>
<dbReference type="Gene3D" id="3.40.190.290">
    <property type="match status" value="1"/>
</dbReference>
<dbReference type="PANTHER" id="PTHR30537">
    <property type="entry name" value="HTH-TYPE TRANSCRIPTIONAL REGULATOR"/>
    <property type="match status" value="1"/>
</dbReference>
<dbReference type="RefSeq" id="WP_012632338.1">
    <property type="nucleotide sequence ID" value="NC_011891.1"/>
</dbReference>
<sequence length="300" mass="32710">MDLDLLRVFTAVARTASFSAAARELRIPKSSASRAVARLEEELGVQLLFRTTRQVSLSAAGTGLYDRIAPLLQGLESALGELPEREEEPSGLLRVTAPVDIGIFFLAELTARYTLRYPAVSVELDLSSRLVDLVAEGFDVALRVAPGLKDSTLVARKASPVQLQLFASPLYLARRGTPRTEVELEAHDWVTFGTQARKLRLEGARGTVEVTPRSRILCPELLFVREAMRAGAGIGLLPSFMAEQDLAAGTLVRVLPRLVRSGGNLYVVTPATRHVPRKVSAFRDLVLELVRSRPLGPPLP</sequence>
<dbReference type="Proteomes" id="UP000007089">
    <property type="component" value="Chromosome"/>
</dbReference>
<evidence type="ECO:0000256" key="2">
    <source>
        <dbReference type="ARBA" id="ARBA00023015"/>
    </source>
</evidence>
<feature type="domain" description="HTH lysR-type" evidence="5">
    <location>
        <begin position="1"/>
        <end position="58"/>
    </location>
</feature>